<dbReference type="GO" id="GO:0046403">
    <property type="term" value="F:polynucleotide 3'-phosphatase activity"/>
    <property type="evidence" value="ECO:0007669"/>
    <property type="project" value="TreeGrafter"/>
</dbReference>
<sequence>MNEFRKPGTAMWLLMLADHGISKDKVGEAFYVGDAAGRAEDWADSDKVFALNAELGFHVPEDYFLLPKQNSLWPSLQMHDHSV</sequence>
<dbReference type="Pfam" id="PF08645">
    <property type="entry name" value="PNK3P"/>
    <property type="match status" value="1"/>
</dbReference>
<dbReference type="InterPro" id="IPR023214">
    <property type="entry name" value="HAD_sf"/>
</dbReference>
<dbReference type="EMBL" id="KB020288">
    <property type="protein sequence ID" value="ELA37953.1"/>
    <property type="molecule type" value="Genomic_DNA"/>
</dbReference>
<proteinExistence type="predicted"/>
<reference evidence="1" key="1">
    <citation type="submission" date="2012-08" db="EMBL/GenBank/DDBJ databases">
        <title>Genome analysis of Colletotrichum orbiculare and Colletotrichum fructicola.</title>
        <authorList>
            <person name="Gan P.H.P."/>
            <person name="Ikeda K."/>
            <person name="Irieda H."/>
            <person name="Narusaka M."/>
            <person name="O'Connell R.J."/>
            <person name="Narusaka Y."/>
            <person name="Takano Y."/>
            <person name="Kubo Y."/>
            <person name="Shirasu K."/>
        </authorList>
    </citation>
    <scope>NUCLEOTIDE SEQUENCE</scope>
    <source>
        <strain evidence="1">Nara gc5</strain>
    </source>
</reference>
<organism evidence="1">
    <name type="scientific">Colletotrichum fructicola (strain Nara gc5)</name>
    <name type="common">Anthracnose fungus</name>
    <name type="synonym">Colletotrichum gloeosporioides (strain Nara gc5)</name>
    <dbReference type="NCBI Taxonomy" id="1213859"/>
    <lineage>
        <taxon>Eukaryota</taxon>
        <taxon>Fungi</taxon>
        <taxon>Dikarya</taxon>
        <taxon>Ascomycota</taxon>
        <taxon>Pezizomycotina</taxon>
        <taxon>Sordariomycetes</taxon>
        <taxon>Hypocreomycetidae</taxon>
        <taxon>Glomerellales</taxon>
        <taxon>Glomerellaceae</taxon>
        <taxon>Colletotrichum</taxon>
        <taxon>Colletotrichum gloeosporioides species complex</taxon>
    </lineage>
</organism>
<keyword evidence="1" id="KW-0418">Kinase</keyword>
<evidence type="ECO:0000313" key="1">
    <source>
        <dbReference type="EMBL" id="ELA37953.1"/>
    </source>
</evidence>
<dbReference type="InterPro" id="IPR036412">
    <property type="entry name" value="HAD-like_sf"/>
</dbReference>
<gene>
    <name evidence="1" type="ORF">CGGC5_15339</name>
</gene>
<dbReference type="AlphaFoldDB" id="L2GIW4"/>
<accession>L2GIW4</accession>
<dbReference type="GO" id="GO:0003690">
    <property type="term" value="F:double-stranded DNA binding"/>
    <property type="evidence" value="ECO:0007669"/>
    <property type="project" value="TreeGrafter"/>
</dbReference>
<dbReference type="GO" id="GO:0006281">
    <property type="term" value="P:DNA repair"/>
    <property type="evidence" value="ECO:0007669"/>
    <property type="project" value="TreeGrafter"/>
</dbReference>
<dbReference type="PANTHER" id="PTHR12083">
    <property type="entry name" value="BIFUNCTIONAL POLYNUCLEOTIDE PHOSPHATASE/KINASE"/>
    <property type="match status" value="1"/>
</dbReference>
<dbReference type="HOGENOM" id="CLU_2542447_0_0_1"/>
<dbReference type="GO" id="GO:0046404">
    <property type="term" value="F:ATP-dependent polydeoxyribonucleotide 5'-hydroxyl-kinase activity"/>
    <property type="evidence" value="ECO:0007669"/>
    <property type="project" value="TreeGrafter"/>
</dbReference>
<dbReference type="InterPro" id="IPR013954">
    <property type="entry name" value="PNK3P"/>
</dbReference>
<dbReference type="SUPFAM" id="SSF56784">
    <property type="entry name" value="HAD-like"/>
    <property type="match status" value="1"/>
</dbReference>
<keyword evidence="1" id="KW-0808">Transferase</keyword>
<dbReference type="STRING" id="1213859.L2GIW4"/>
<protein>
    <submittedName>
        <fullName evidence="1">Polynucleotide kinase-3'-phosphatase</fullName>
    </submittedName>
</protein>
<dbReference type="PANTHER" id="PTHR12083:SF9">
    <property type="entry name" value="BIFUNCTIONAL POLYNUCLEOTIDE PHOSPHATASE_KINASE"/>
    <property type="match status" value="1"/>
</dbReference>
<dbReference type="Gene3D" id="3.40.50.1000">
    <property type="entry name" value="HAD superfamily/HAD-like"/>
    <property type="match status" value="1"/>
</dbReference>
<name>L2GIW4_COLFN</name>